<evidence type="ECO:0000313" key="2">
    <source>
        <dbReference type="EMBL" id="KAK9416457.1"/>
    </source>
</evidence>
<gene>
    <name evidence="2" type="ORF">SUNI508_01874</name>
</gene>
<feature type="compositionally biased region" description="Polar residues" evidence="1">
    <location>
        <begin position="53"/>
        <end position="66"/>
    </location>
</feature>
<dbReference type="EMBL" id="JARVKF010000407">
    <property type="protein sequence ID" value="KAK9416457.1"/>
    <property type="molecule type" value="Genomic_DNA"/>
</dbReference>
<reference evidence="2 3" key="1">
    <citation type="journal article" date="2024" name="J. Plant Pathol.">
        <title>Sequence and assembly of the genome of Seiridium unicorne, isolate CBS 538.82, causal agent of cypress canker disease.</title>
        <authorList>
            <person name="Scali E."/>
            <person name="Rocca G.D."/>
            <person name="Danti R."/>
            <person name="Garbelotto M."/>
            <person name="Barberini S."/>
            <person name="Baroncelli R."/>
            <person name="Emiliani G."/>
        </authorList>
    </citation>
    <scope>NUCLEOTIDE SEQUENCE [LARGE SCALE GENOMIC DNA]</scope>
    <source>
        <strain evidence="2 3">BM-138-508</strain>
    </source>
</reference>
<name>A0ABR2UPI1_9PEZI</name>
<accession>A0ABR2UPI1</accession>
<evidence type="ECO:0000256" key="1">
    <source>
        <dbReference type="SAM" id="MobiDB-lite"/>
    </source>
</evidence>
<proteinExistence type="predicted"/>
<sequence length="115" mass="12531">MYELVHFASTSKAHLYKHHQQLVSPSEAPAIKQMGEDNTLAGAIKLDEDQGSDLPSVNPQIATSTPAHPEAQDSCWNLTNAATRKIIPLNAVVHHTNANAVPTYNEITEYDEGRG</sequence>
<dbReference type="Proteomes" id="UP001408356">
    <property type="component" value="Unassembled WGS sequence"/>
</dbReference>
<evidence type="ECO:0000313" key="3">
    <source>
        <dbReference type="Proteomes" id="UP001408356"/>
    </source>
</evidence>
<feature type="region of interest" description="Disordered" evidence="1">
    <location>
        <begin position="47"/>
        <end position="72"/>
    </location>
</feature>
<protein>
    <submittedName>
        <fullName evidence="2">Uncharacterized protein</fullName>
    </submittedName>
</protein>
<organism evidence="2 3">
    <name type="scientific">Seiridium unicorne</name>
    <dbReference type="NCBI Taxonomy" id="138068"/>
    <lineage>
        <taxon>Eukaryota</taxon>
        <taxon>Fungi</taxon>
        <taxon>Dikarya</taxon>
        <taxon>Ascomycota</taxon>
        <taxon>Pezizomycotina</taxon>
        <taxon>Sordariomycetes</taxon>
        <taxon>Xylariomycetidae</taxon>
        <taxon>Amphisphaeriales</taxon>
        <taxon>Sporocadaceae</taxon>
        <taxon>Seiridium</taxon>
    </lineage>
</organism>
<keyword evidence="3" id="KW-1185">Reference proteome</keyword>
<comment type="caution">
    <text evidence="2">The sequence shown here is derived from an EMBL/GenBank/DDBJ whole genome shotgun (WGS) entry which is preliminary data.</text>
</comment>